<dbReference type="AlphaFoldDB" id="A0A6A6UCK1"/>
<sequence length="571" mass="64024">MSSPSSSRPSFGRTPESSYSGLRRKDSKQALLTCHGTTDKGRACRRSLAAKDSVPSARYTIKGTILIPHKDQDPAVFFCWQHKEQANILKRESKSSEVDSIDIEERASLETVFRNLGLEEVEEEADDDVSVLDTPQPSRQPPAVRRRPVGSPRYDSFSERLARPPAVRVAGRHRDQREFSSGSPINLTKVSLSPPSPQQRRPRLQKKESIFSGLFACFSGSGSSTSPPRVRERRRSSQNTSRSPRRSPKPMISTVAPEDRFLVPTAGNAPLPATPTAKSRRQSNIDRPDSGVALSSNPCRQYPTSLSHLPAPQSKQRRKSDTLHVYRDINPTPYQHPHLTHSDSRQPLPTRKPLAPRSKSSPENRPSNLANWTPALPPNATDTVRLAYAKLLTSMSEPPTKHDDEGYIYMFWQTPFAVTRAESDAAASIISAASLSRSSGDQEDVLRRRFFQTSSNARLPPRERRTISLKIGRAANVHQRMAQWTKQCGYPITLLRYYPQGEEAKVVYVGKVERLVHLHLEMLGMRVSKECGCGTEHREWFEIEGTTGAVREVDSIIGQWVEWCSWKYGGI</sequence>
<evidence type="ECO:0000313" key="4">
    <source>
        <dbReference type="Proteomes" id="UP000799302"/>
    </source>
</evidence>
<dbReference type="Proteomes" id="UP000799302">
    <property type="component" value="Unassembled WGS sequence"/>
</dbReference>
<dbReference type="EMBL" id="MU004235">
    <property type="protein sequence ID" value="KAF2669366.1"/>
    <property type="molecule type" value="Genomic_DNA"/>
</dbReference>
<dbReference type="Pfam" id="PF10544">
    <property type="entry name" value="T5orf172"/>
    <property type="match status" value="1"/>
</dbReference>
<feature type="compositionally biased region" description="Low complexity" evidence="1">
    <location>
        <begin position="1"/>
        <end position="10"/>
    </location>
</feature>
<keyword evidence="4" id="KW-1185">Reference proteome</keyword>
<name>A0A6A6UCK1_9PEZI</name>
<dbReference type="InterPro" id="IPR053006">
    <property type="entry name" value="Meiosis_regulatory"/>
</dbReference>
<evidence type="ECO:0000313" key="3">
    <source>
        <dbReference type="EMBL" id="KAF2669366.1"/>
    </source>
</evidence>
<dbReference type="OrthoDB" id="2417614at2759"/>
<feature type="compositionally biased region" description="Polar residues" evidence="1">
    <location>
        <begin position="358"/>
        <end position="371"/>
    </location>
</feature>
<feature type="region of interest" description="Disordered" evidence="1">
    <location>
        <begin position="1"/>
        <end position="36"/>
    </location>
</feature>
<protein>
    <submittedName>
        <fullName evidence="3">DUF1766-domain-containing protein</fullName>
    </submittedName>
</protein>
<accession>A0A6A6UCK1</accession>
<dbReference type="InterPro" id="IPR018306">
    <property type="entry name" value="Phage_T5_Orf172_DNA-bd"/>
</dbReference>
<feature type="compositionally biased region" description="Polar residues" evidence="1">
    <location>
        <begin position="179"/>
        <end position="190"/>
    </location>
</feature>
<evidence type="ECO:0000259" key="2">
    <source>
        <dbReference type="SMART" id="SM00974"/>
    </source>
</evidence>
<dbReference type="PANTHER" id="PTHR28094:SF1">
    <property type="entry name" value="MEIOTICALLY UP-REGULATED GENE 113 PROTEIN"/>
    <property type="match status" value="1"/>
</dbReference>
<feature type="region of interest" description="Disordered" evidence="1">
    <location>
        <begin position="124"/>
        <end position="205"/>
    </location>
</feature>
<feature type="compositionally biased region" description="Polar residues" evidence="1">
    <location>
        <begin position="293"/>
        <end position="307"/>
    </location>
</feature>
<dbReference type="PANTHER" id="PTHR28094">
    <property type="entry name" value="MEIOTICALLY UP-REGULATED GENE 113 PROTEIN"/>
    <property type="match status" value="1"/>
</dbReference>
<feature type="domain" description="Bacteriophage T5 Orf172 DNA-binding" evidence="2">
    <location>
        <begin position="463"/>
        <end position="553"/>
    </location>
</feature>
<dbReference type="SMART" id="SM00974">
    <property type="entry name" value="T5orf172"/>
    <property type="match status" value="1"/>
</dbReference>
<proteinExistence type="predicted"/>
<reference evidence="3" key="1">
    <citation type="journal article" date="2020" name="Stud. Mycol.">
        <title>101 Dothideomycetes genomes: a test case for predicting lifestyles and emergence of pathogens.</title>
        <authorList>
            <person name="Haridas S."/>
            <person name="Albert R."/>
            <person name="Binder M."/>
            <person name="Bloem J."/>
            <person name="Labutti K."/>
            <person name="Salamov A."/>
            <person name="Andreopoulos B."/>
            <person name="Baker S."/>
            <person name="Barry K."/>
            <person name="Bills G."/>
            <person name="Bluhm B."/>
            <person name="Cannon C."/>
            <person name="Castanera R."/>
            <person name="Culley D."/>
            <person name="Daum C."/>
            <person name="Ezra D."/>
            <person name="Gonzalez J."/>
            <person name="Henrissat B."/>
            <person name="Kuo A."/>
            <person name="Liang C."/>
            <person name="Lipzen A."/>
            <person name="Lutzoni F."/>
            <person name="Magnuson J."/>
            <person name="Mondo S."/>
            <person name="Nolan M."/>
            <person name="Ohm R."/>
            <person name="Pangilinan J."/>
            <person name="Park H.-J."/>
            <person name="Ramirez L."/>
            <person name="Alfaro M."/>
            <person name="Sun H."/>
            <person name="Tritt A."/>
            <person name="Yoshinaga Y."/>
            <person name="Zwiers L.-H."/>
            <person name="Turgeon B."/>
            <person name="Goodwin S."/>
            <person name="Spatafora J."/>
            <person name="Crous P."/>
            <person name="Grigoriev I."/>
        </authorList>
    </citation>
    <scope>NUCLEOTIDE SEQUENCE</scope>
    <source>
        <strain evidence="3">CBS 115976</strain>
    </source>
</reference>
<organism evidence="3 4">
    <name type="scientific">Microthyrium microscopicum</name>
    <dbReference type="NCBI Taxonomy" id="703497"/>
    <lineage>
        <taxon>Eukaryota</taxon>
        <taxon>Fungi</taxon>
        <taxon>Dikarya</taxon>
        <taxon>Ascomycota</taxon>
        <taxon>Pezizomycotina</taxon>
        <taxon>Dothideomycetes</taxon>
        <taxon>Dothideomycetes incertae sedis</taxon>
        <taxon>Microthyriales</taxon>
        <taxon>Microthyriaceae</taxon>
        <taxon>Microthyrium</taxon>
    </lineage>
</organism>
<evidence type="ECO:0000256" key="1">
    <source>
        <dbReference type="SAM" id="MobiDB-lite"/>
    </source>
</evidence>
<feature type="region of interest" description="Disordered" evidence="1">
    <location>
        <begin position="217"/>
        <end position="377"/>
    </location>
</feature>
<gene>
    <name evidence="3" type="ORF">BT63DRAFT_259515</name>
</gene>